<dbReference type="EMBL" id="JABBFX010000001">
    <property type="protein sequence ID" value="NML44841.1"/>
    <property type="molecule type" value="Genomic_DNA"/>
</dbReference>
<dbReference type="InterPro" id="IPR036969">
    <property type="entry name" value="Citrate_synthase_sf"/>
</dbReference>
<dbReference type="PANTHER" id="PTHR11739:SF4">
    <property type="entry name" value="CITRATE SYNTHASE, PEROXISOMAL"/>
    <property type="match status" value="1"/>
</dbReference>
<keyword evidence="2" id="KW-0808">Transferase</keyword>
<evidence type="ECO:0000313" key="3">
    <source>
        <dbReference type="EMBL" id="NML44841.1"/>
    </source>
</evidence>
<keyword evidence="4" id="KW-1185">Reference proteome</keyword>
<dbReference type="GO" id="GO:0006099">
    <property type="term" value="P:tricarboxylic acid cycle"/>
    <property type="evidence" value="ECO:0007669"/>
    <property type="project" value="TreeGrafter"/>
</dbReference>
<dbReference type="Pfam" id="PF00285">
    <property type="entry name" value="Citrate_synt"/>
    <property type="match status" value="1"/>
</dbReference>
<evidence type="ECO:0000313" key="4">
    <source>
        <dbReference type="Proteomes" id="UP000541185"/>
    </source>
</evidence>
<dbReference type="GO" id="GO:0016829">
    <property type="term" value="F:lyase activity"/>
    <property type="evidence" value="ECO:0007669"/>
    <property type="project" value="UniProtKB-KW"/>
</dbReference>
<organism evidence="3 4">
    <name type="scientific">Ramlibacter agri</name>
    <dbReference type="NCBI Taxonomy" id="2728837"/>
    <lineage>
        <taxon>Bacteria</taxon>
        <taxon>Pseudomonadati</taxon>
        <taxon>Pseudomonadota</taxon>
        <taxon>Betaproteobacteria</taxon>
        <taxon>Burkholderiales</taxon>
        <taxon>Comamonadaceae</taxon>
        <taxon>Ramlibacter</taxon>
    </lineage>
</organism>
<reference evidence="3 4" key="1">
    <citation type="submission" date="2020-04" db="EMBL/GenBank/DDBJ databases">
        <title>Ramlibacter sp. G-1-2-2 isolated from soil.</title>
        <authorList>
            <person name="Dahal R.H."/>
        </authorList>
    </citation>
    <scope>NUCLEOTIDE SEQUENCE [LARGE SCALE GENOMIC DNA]</scope>
    <source>
        <strain evidence="3 4">G-1-2-2</strain>
    </source>
</reference>
<evidence type="ECO:0000256" key="2">
    <source>
        <dbReference type="ARBA" id="ARBA00022679"/>
    </source>
</evidence>
<accession>A0A848H5P7</accession>
<dbReference type="InterPro" id="IPR002020">
    <property type="entry name" value="Citrate_synthase"/>
</dbReference>
<dbReference type="RefSeq" id="WP_169418942.1">
    <property type="nucleotide sequence ID" value="NZ_JABBFX010000001.1"/>
</dbReference>
<dbReference type="PANTHER" id="PTHR11739">
    <property type="entry name" value="CITRATE SYNTHASE"/>
    <property type="match status" value="1"/>
</dbReference>
<comment type="caution">
    <text evidence="3">The sequence shown here is derived from an EMBL/GenBank/DDBJ whole genome shotgun (WGS) entry which is preliminary data.</text>
</comment>
<evidence type="ECO:0000256" key="1">
    <source>
        <dbReference type="ARBA" id="ARBA00010566"/>
    </source>
</evidence>
<dbReference type="Gene3D" id="1.10.580.10">
    <property type="entry name" value="Citrate Synthase, domain 1"/>
    <property type="match status" value="1"/>
</dbReference>
<name>A0A848H5P7_9BURK</name>
<dbReference type="NCBIfam" id="NF004868">
    <property type="entry name" value="PRK06224.1-5"/>
    <property type="match status" value="1"/>
</dbReference>
<comment type="similarity">
    <text evidence="1">Belongs to the citrate synthase family.</text>
</comment>
<gene>
    <name evidence="3" type="ORF">HHL11_13875</name>
</gene>
<dbReference type="CDD" id="cd06100">
    <property type="entry name" value="CCL_ACL-C"/>
    <property type="match status" value="1"/>
</dbReference>
<dbReference type="AlphaFoldDB" id="A0A848H5P7"/>
<dbReference type="GO" id="GO:0005829">
    <property type="term" value="C:cytosol"/>
    <property type="evidence" value="ECO:0007669"/>
    <property type="project" value="TreeGrafter"/>
</dbReference>
<sequence>MRTKPQPTTAIATSDSKTIRVRGHDLVEELIGQATFTEMFLLQLTGKRPTPTQVRILDAVLVTLMEHGLTPSVIATRLIYHSAPDALQAAVAAGLLGVGTTFIGTMEGCAALLEEMLAAPEGLEARARDIALRHKEAGKPVHGFGHPHHKPDDPRTPRMLAVAEGQDVPGRHIAALKMLSAQVDAVYGRHVTINATGASAALLGEIGIPQKVMRGVAVVSRSAGLVGHIYEESQQPSAAFIWETVDEAIPYRAQDAA</sequence>
<proteinExistence type="inferred from homology"/>
<protein>
    <submittedName>
        <fullName evidence="3">Citryl-CoA lyase</fullName>
    </submittedName>
</protein>
<dbReference type="SUPFAM" id="SSF48256">
    <property type="entry name" value="Citrate synthase"/>
    <property type="match status" value="1"/>
</dbReference>
<dbReference type="GO" id="GO:0046912">
    <property type="term" value="F:acyltransferase activity, acyl groups converted into alkyl on transfer"/>
    <property type="evidence" value="ECO:0007669"/>
    <property type="project" value="InterPro"/>
</dbReference>
<dbReference type="GO" id="GO:0005975">
    <property type="term" value="P:carbohydrate metabolic process"/>
    <property type="evidence" value="ECO:0007669"/>
    <property type="project" value="TreeGrafter"/>
</dbReference>
<dbReference type="Proteomes" id="UP000541185">
    <property type="component" value="Unassembled WGS sequence"/>
</dbReference>
<dbReference type="InterPro" id="IPR016142">
    <property type="entry name" value="Citrate_synth-like_lrg_a-sub"/>
</dbReference>
<keyword evidence="3" id="KW-0456">Lyase</keyword>